<dbReference type="RefSeq" id="WP_349968400.1">
    <property type="nucleotide sequence ID" value="NZ_CP157942.1"/>
</dbReference>
<keyword evidence="1" id="KW-0645">Protease</keyword>
<keyword evidence="1" id="KW-0378">Hydrolase</keyword>
<protein>
    <submittedName>
        <fullName evidence="1">ClpXP protease specificity-enhancing factor SspB</fullName>
    </submittedName>
</protein>
<dbReference type="Pfam" id="PF04386">
    <property type="entry name" value="SspB"/>
    <property type="match status" value="1"/>
</dbReference>
<evidence type="ECO:0000313" key="1">
    <source>
        <dbReference type="EMBL" id="XBS67784.1"/>
    </source>
</evidence>
<dbReference type="SUPFAM" id="SSF101738">
    <property type="entry name" value="SspB-like"/>
    <property type="match status" value="1"/>
</dbReference>
<reference evidence="1" key="1">
    <citation type="submission" date="2024-06" db="EMBL/GenBank/DDBJ databases">
        <authorList>
            <person name="Dussert Y."/>
            <person name="Peccoud J."/>
            <person name="Pigeault R."/>
        </authorList>
    </citation>
    <scope>NUCLEOTIDE SEQUENCE</scope>
    <source>
        <strain evidence="1">WArc</strain>
    </source>
</reference>
<dbReference type="InterPro" id="IPR036760">
    <property type="entry name" value="SspB-like_sf"/>
</dbReference>
<dbReference type="GO" id="GO:0008233">
    <property type="term" value="F:peptidase activity"/>
    <property type="evidence" value="ECO:0007669"/>
    <property type="project" value="UniProtKB-KW"/>
</dbReference>
<dbReference type="InterPro" id="IPR007481">
    <property type="entry name" value="SspB"/>
</dbReference>
<gene>
    <name evidence="1" type="ORF">ABLO99_04065</name>
</gene>
<organism evidence="1">
    <name type="scientific">Wolbachia endosymbiont of Armadillidium arcangelii</name>
    <dbReference type="NCBI Taxonomy" id="3158571"/>
    <lineage>
        <taxon>Bacteria</taxon>
        <taxon>Pseudomonadati</taxon>
        <taxon>Pseudomonadota</taxon>
        <taxon>Alphaproteobacteria</taxon>
        <taxon>Rickettsiales</taxon>
        <taxon>Anaplasmataceae</taxon>
        <taxon>Wolbachieae</taxon>
        <taxon>Wolbachia</taxon>
    </lineage>
</organism>
<dbReference type="EMBL" id="CP157942">
    <property type="protein sequence ID" value="XBS67784.1"/>
    <property type="molecule type" value="Genomic_DNA"/>
</dbReference>
<dbReference type="AlphaFoldDB" id="A0AAU7Q460"/>
<proteinExistence type="predicted"/>
<sequence>MDKTDYQKSLNSSKFQVVKKVLDTISVSGFTPHLEILFSTHFDGVVIPDSLKESYPTQMLVILQHQFYDLRVLEDKFSVSLSFHGKQEQVTVPFFAISEFHNKISGDILVFSVDSNKEYENEKSAKKSSNGSIISIDQLYDK</sequence>
<dbReference type="Gene3D" id="2.30.30.220">
    <property type="entry name" value="SspB-like"/>
    <property type="match status" value="1"/>
</dbReference>
<name>A0AAU7Q460_9RICK</name>
<accession>A0AAU7Q460</accession>
<dbReference type="GO" id="GO:0006508">
    <property type="term" value="P:proteolysis"/>
    <property type="evidence" value="ECO:0007669"/>
    <property type="project" value="UniProtKB-KW"/>
</dbReference>